<gene>
    <name evidence="1" type="ORF">KDL01_02680</name>
</gene>
<dbReference type="AlphaFoldDB" id="A0A941EJ33"/>
<accession>A0A941EJ33</accession>
<dbReference type="EMBL" id="JAGSOG010000007">
    <property type="protein sequence ID" value="MBR7832146.1"/>
    <property type="molecule type" value="Genomic_DNA"/>
</dbReference>
<dbReference type="InterPro" id="IPR054383">
    <property type="entry name" value="PspAB-like"/>
</dbReference>
<evidence type="ECO:0000313" key="1">
    <source>
        <dbReference type="EMBL" id="MBR7832146.1"/>
    </source>
</evidence>
<protein>
    <submittedName>
        <fullName evidence="1">Uncharacterized protein</fullName>
    </submittedName>
</protein>
<evidence type="ECO:0000313" key="2">
    <source>
        <dbReference type="Proteomes" id="UP000675781"/>
    </source>
</evidence>
<dbReference type="RefSeq" id="WP_212526681.1">
    <property type="nucleotide sequence ID" value="NZ_JAGSOG010000007.1"/>
</dbReference>
<proteinExistence type="predicted"/>
<comment type="caution">
    <text evidence="1">The sequence shown here is derived from an EMBL/GenBank/DDBJ whole genome shotgun (WGS) entry which is preliminary data.</text>
</comment>
<keyword evidence="2" id="KW-1185">Reference proteome</keyword>
<dbReference type="Proteomes" id="UP000675781">
    <property type="component" value="Unassembled WGS sequence"/>
</dbReference>
<dbReference type="Pfam" id="PF22742">
    <property type="entry name" value="PspAB"/>
    <property type="match status" value="1"/>
</dbReference>
<sequence>MGFLDTLLGRSKPVQPNLDQLFGLPSAAMTLEVNGTFRPTGYGSVCYRKAEGGAFHQVETEIEELLQSIDGPQIEVTKDQYGYTWLTSRHPKDDMTGLVTDLHAVNSELQDKGFGPYLLCTLVSFQDDRGRKLALIYLYKRGTFYPFAPQNEPNRDNTLELQMRSELTNDLRLEQDLGRWFPVWGAPGL</sequence>
<reference evidence="1" key="1">
    <citation type="submission" date="2021-04" db="EMBL/GenBank/DDBJ databases">
        <title>Genome based classification of Actinospica acidithermotolerans sp. nov., an actinobacterium isolated from an Indonesian hot spring.</title>
        <authorList>
            <person name="Kusuma A.B."/>
            <person name="Putra K.E."/>
            <person name="Nafisah S."/>
            <person name="Loh J."/>
            <person name="Nouioui I."/>
            <person name="Goodfellow M."/>
        </authorList>
    </citation>
    <scope>NUCLEOTIDE SEQUENCE</scope>
    <source>
        <strain evidence="1">CSCA 57</strain>
    </source>
</reference>
<name>A0A941EJ33_9ACTN</name>
<organism evidence="1 2">
    <name type="scientific">Actinospica durhamensis</name>
    <dbReference type="NCBI Taxonomy" id="1508375"/>
    <lineage>
        <taxon>Bacteria</taxon>
        <taxon>Bacillati</taxon>
        <taxon>Actinomycetota</taxon>
        <taxon>Actinomycetes</taxon>
        <taxon>Catenulisporales</taxon>
        <taxon>Actinospicaceae</taxon>
        <taxon>Actinospica</taxon>
    </lineage>
</organism>